<reference evidence="2" key="1">
    <citation type="submission" date="2021-12" db="EMBL/GenBank/DDBJ databases">
        <authorList>
            <person name="King R."/>
        </authorList>
    </citation>
    <scope>NUCLEOTIDE SEQUENCE</scope>
</reference>
<sequence length="132" mass="14978">MEIVNTIDHSVGIIKIPSDGNCLVASLAHQLDNSLTGSTSTYALRQRLNNHLRTHIETYSPYLQDATLDQPHRYAHIKDWERKTEAYLKDHAQNGFWLGLETIIAASDIFNVSSEIHHEQGRTDKISSRVLL</sequence>
<evidence type="ECO:0000259" key="1">
    <source>
        <dbReference type="PROSITE" id="PS50802"/>
    </source>
</evidence>
<evidence type="ECO:0000313" key="2">
    <source>
        <dbReference type="EMBL" id="CAH0552719.1"/>
    </source>
</evidence>
<dbReference type="Pfam" id="PF02338">
    <property type="entry name" value="OTU"/>
    <property type="match status" value="1"/>
</dbReference>
<proteinExistence type="predicted"/>
<organism evidence="2 3">
    <name type="scientific">Brassicogethes aeneus</name>
    <name type="common">Rape pollen beetle</name>
    <name type="synonym">Meligethes aeneus</name>
    <dbReference type="NCBI Taxonomy" id="1431903"/>
    <lineage>
        <taxon>Eukaryota</taxon>
        <taxon>Metazoa</taxon>
        <taxon>Ecdysozoa</taxon>
        <taxon>Arthropoda</taxon>
        <taxon>Hexapoda</taxon>
        <taxon>Insecta</taxon>
        <taxon>Pterygota</taxon>
        <taxon>Neoptera</taxon>
        <taxon>Endopterygota</taxon>
        <taxon>Coleoptera</taxon>
        <taxon>Polyphaga</taxon>
        <taxon>Cucujiformia</taxon>
        <taxon>Nitidulidae</taxon>
        <taxon>Meligethinae</taxon>
        <taxon>Brassicogethes</taxon>
    </lineage>
</organism>
<keyword evidence="3" id="KW-1185">Reference proteome</keyword>
<gene>
    <name evidence="2" type="ORF">MELIAE_LOCUS4882</name>
</gene>
<dbReference type="Gene3D" id="3.90.70.80">
    <property type="match status" value="1"/>
</dbReference>
<dbReference type="Proteomes" id="UP001154078">
    <property type="component" value="Chromosome 3"/>
</dbReference>
<dbReference type="PANTHER" id="PTHR12419">
    <property type="entry name" value="OTU DOMAIN CONTAINING PROTEIN"/>
    <property type="match status" value="1"/>
</dbReference>
<dbReference type="GO" id="GO:0004843">
    <property type="term" value="F:cysteine-type deubiquitinase activity"/>
    <property type="evidence" value="ECO:0007669"/>
    <property type="project" value="TreeGrafter"/>
</dbReference>
<dbReference type="AlphaFoldDB" id="A0A9P0B2E5"/>
<dbReference type="PROSITE" id="PS50802">
    <property type="entry name" value="OTU"/>
    <property type="match status" value="1"/>
</dbReference>
<dbReference type="CDD" id="cd22744">
    <property type="entry name" value="OTU"/>
    <property type="match status" value="1"/>
</dbReference>
<name>A0A9P0B2E5_BRAAE</name>
<feature type="domain" description="OTU" evidence="1">
    <location>
        <begin position="11"/>
        <end position="132"/>
    </location>
</feature>
<evidence type="ECO:0000313" key="3">
    <source>
        <dbReference type="Proteomes" id="UP001154078"/>
    </source>
</evidence>
<dbReference type="OrthoDB" id="415023at2759"/>
<protein>
    <recommendedName>
        <fullName evidence="1">OTU domain-containing protein</fullName>
    </recommendedName>
</protein>
<dbReference type="EMBL" id="OV121134">
    <property type="protein sequence ID" value="CAH0552719.1"/>
    <property type="molecule type" value="Genomic_DNA"/>
</dbReference>
<dbReference type="InterPro" id="IPR050704">
    <property type="entry name" value="Peptidase_C85-like"/>
</dbReference>
<dbReference type="SUPFAM" id="SSF54001">
    <property type="entry name" value="Cysteine proteinases"/>
    <property type="match status" value="1"/>
</dbReference>
<dbReference type="GO" id="GO:0016579">
    <property type="term" value="P:protein deubiquitination"/>
    <property type="evidence" value="ECO:0007669"/>
    <property type="project" value="TreeGrafter"/>
</dbReference>
<accession>A0A9P0B2E5</accession>
<dbReference type="InterPro" id="IPR038765">
    <property type="entry name" value="Papain-like_cys_pep_sf"/>
</dbReference>
<dbReference type="InterPro" id="IPR003323">
    <property type="entry name" value="OTU_dom"/>
</dbReference>